<dbReference type="GO" id="GO:0006508">
    <property type="term" value="P:proteolysis"/>
    <property type="evidence" value="ECO:0007669"/>
    <property type="project" value="UniProtKB-KW"/>
</dbReference>
<gene>
    <name evidence="3" type="ORF">T1815_17691</name>
</gene>
<keyword evidence="3" id="KW-0378">Hydrolase</keyword>
<keyword evidence="1" id="KW-0812">Transmembrane</keyword>
<evidence type="ECO:0000259" key="2">
    <source>
        <dbReference type="Pfam" id="PF02517"/>
    </source>
</evidence>
<dbReference type="EMBL" id="CVRQ01000020">
    <property type="protein sequence ID" value="CRL38210.1"/>
    <property type="molecule type" value="Genomic_DNA"/>
</dbReference>
<dbReference type="RefSeq" id="WP_055061919.1">
    <property type="nucleotide sequence ID" value="NZ_CVRQ01000020.1"/>
</dbReference>
<dbReference type="Pfam" id="PF02517">
    <property type="entry name" value="Rce1-like"/>
    <property type="match status" value="1"/>
</dbReference>
<proteinExistence type="predicted"/>
<keyword evidence="1" id="KW-1133">Transmembrane helix</keyword>
<dbReference type="GO" id="GO:0080120">
    <property type="term" value="P:CAAX-box protein maturation"/>
    <property type="evidence" value="ECO:0007669"/>
    <property type="project" value="UniProtKB-ARBA"/>
</dbReference>
<evidence type="ECO:0000313" key="4">
    <source>
        <dbReference type="Proteomes" id="UP000049472"/>
    </source>
</evidence>
<dbReference type="PANTHER" id="PTHR36435">
    <property type="entry name" value="SLR1288 PROTEIN"/>
    <property type="match status" value="1"/>
</dbReference>
<dbReference type="GO" id="GO:0004175">
    <property type="term" value="F:endopeptidase activity"/>
    <property type="evidence" value="ECO:0007669"/>
    <property type="project" value="UniProtKB-ARBA"/>
</dbReference>
<feature type="transmembrane region" description="Helical" evidence="1">
    <location>
        <begin position="12"/>
        <end position="36"/>
    </location>
</feature>
<dbReference type="PANTHER" id="PTHR36435:SF1">
    <property type="entry name" value="CAAX AMINO TERMINAL PROTEASE FAMILY PROTEIN"/>
    <property type="match status" value="1"/>
</dbReference>
<protein>
    <submittedName>
        <fullName evidence="3">CAAX amino terminal protease family protein</fullName>
    </submittedName>
</protein>
<keyword evidence="1" id="KW-0472">Membrane</keyword>
<dbReference type="AlphaFoldDB" id="A0A0M6WNB8"/>
<reference evidence="4" key="1">
    <citation type="submission" date="2015-05" db="EMBL/GenBank/DDBJ databases">
        <authorList>
            <consortium name="Pathogen Informatics"/>
        </authorList>
    </citation>
    <scope>NUCLEOTIDE SEQUENCE [LARGE SCALE GENOMIC DNA]</scope>
    <source>
        <strain evidence="4">T1-815</strain>
    </source>
</reference>
<feature type="transmembrane region" description="Helical" evidence="1">
    <location>
        <begin position="201"/>
        <end position="219"/>
    </location>
</feature>
<feature type="transmembrane region" description="Helical" evidence="1">
    <location>
        <begin position="162"/>
        <end position="195"/>
    </location>
</feature>
<feature type="transmembrane region" description="Helical" evidence="1">
    <location>
        <begin position="80"/>
        <end position="101"/>
    </location>
</feature>
<feature type="transmembrane region" description="Helical" evidence="1">
    <location>
        <begin position="231"/>
        <end position="254"/>
    </location>
</feature>
<sequence>MNKNLKLRAIVWEIIVPIVLYYIVFLSTMYFIFAFIGHTASTYMIAQIISAAITIPFMYFASYKPTQQMFVKKPKIDRALFINVLWVIVITLFISFALNNIITMSPLIGLSEGYDRANESFYASTLVIELIGSAILSPIMEELVFRGIVFGNMRKIMNVPQAVFLSALLFGLIHFNIVQFVYAFLLGLVLAAFMYKSGHVYAAMIGHITANAFAVIRTETGILKWTVDGSVMAWVVSVMCLGVGVGAVIFYYYAKHTEGTV</sequence>
<keyword evidence="3" id="KW-0645">Protease</keyword>
<name>A0A0M6WNB8_9FIRM</name>
<feature type="domain" description="CAAX prenyl protease 2/Lysostaphin resistance protein A-like" evidence="2">
    <location>
        <begin position="125"/>
        <end position="213"/>
    </location>
</feature>
<evidence type="ECO:0000256" key="1">
    <source>
        <dbReference type="SAM" id="Phobius"/>
    </source>
</evidence>
<dbReference type="InterPro" id="IPR052710">
    <property type="entry name" value="CAAX_protease"/>
</dbReference>
<organism evidence="3 4">
    <name type="scientific">Agathobacter rectalis</name>
    <dbReference type="NCBI Taxonomy" id="39491"/>
    <lineage>
        <taxon>Bacteria</taxon>
        <taxon>Bacillati</taxon>
        <taxon>Bacillota</taxon>
        <taxon>Clostridia</taxon>
        <taxon>Lachnospirales</taxon>
        <taxon>Lachnospiraceae</taxon>
        <taxon>Agathobacter</taxon>
    </lineage>
</organism>
<keyword evidence="4" id="KW-1185">Reference proteome</keyword>
<dbReference type="Proteomes" id="UP000049472">
    <property type="component" value="Unassembled WGS sequence"/>
</dbReference>
<evidence type="ECO:0000313" key="3">
    <source>
        <dbReference type="EMBL" id="CRL38210.1"/>
    </source>
</evidence>
<accession>A0A0M6WNB8</accession>
<feature type="transmembrane region" description="Helical" evidence="1">
    <location>
        <begin position="42"/>
        <end position="60"/>
    </location>
</feature>
<dbReference type="InterPro" id="IPR003675">
    <property type="entry name" value="Rce1/LyrA-like_dom"/>
</dbReference>